<evidence type="ECO:0000256" key="1">
    <source>
        <dbReference type="SAM" id="MobiDB-lite"/>
    </source>
</evidence>
<organism evidence="2 3">
    <name type="scientific">Actinacidiphila reveromycinica</name>
    <dbReference type="NCBI Taxonomy" id="659352"/>
    <lineage>
        <taxon>Bacteria</taxon>
        <taxon>Bacillati</taxon>
        <taxon>Actinomycetota</taxon>
        <taxon>Actinomycetes</taxon>
        <taxon>Kitasatosporales</taxon>
        <taxon>Streptomycetaceae</taxon>
        <taxon>Actinacidiphila</taxon>
    </lineage>
</organism>
<accession>A0A7U3UQT2</accession>
<reference evidence="2 3" key="3">
    <citation type="journal article" date="2011" name="Nat. Chem. Biol.">
        <title>Reveromycin A biosynthesis uses RevG and RevJ for stereospecific spiroacetal formation.</title>
        <authorList>
            <person name="Takahashi S."/>
            <person name="Toyoda A."/>
            <person name="Sekiyama Y."/>
            <person name="Takagi H."/>
            <person name="Nogawa T."/>
            <person name="Uramoto M."/>
            <person name="Suzuki R."/>
            <person name="Koshino H."/>
            <person name="Kumano T."/>
            <person name="Panthee S."/>
            <person name="Dairi T."/>
            <person name="Ishikawa J."/>
            <person name="Ikeda H."/>
            <person name="Sakaki Y."/>
            <person name="Osada H."/>
        </authorList>
    </citation>
    <scope>NUCLEOTIDE SEQUENCE [LARGE SCALE GENOMIC DNA]</scope>
    <source>
        <strain evidence="2 3">SN-593</strain>
    </source>
</reference>
<evidence type="ECO:0000313" key="3">
    <source>
        <dbReference type="Proteomes" id="UP000595703"/>
    </source>
</evidence>
<feature type="region of interest" description="Disordered" evidence="1">
    <location>
        <begin position="1"/>
        <end position="71"/>
    </location>
</feature>
<name>A0A7U3UQT2_9ACTN</name>
<dbReference type="KEGG" id="arev:RVR_2498"/>
<reference evidence="2 3" key="1">
    <citation type="journal article" date="2010" name="J. Bacteriol.">
        <title>Biochemical characterization of a novel indole prenyltransferase from Streptomyces sp. SN-593.</title>
        <authorList>
            <person name="Takahashi S."/>
            <person name="Takagi H."/>
            <person name="Toyoda A."/>
            <person name="Uramoto M."/>
            <person name="Nogawa T."/>
            <person name="Ueki M."/>
            <person name="Sakaki Y."/>
            <person name="Osada H."/>
        </authorList>
    </citation>
    <scope>NUCLEOTIDE SEQUENCE [LARGE SCALE GENOMIC DNA]</scope>
    <source>
        <strain evidence="2 3">SN-593</strain>
    </source>
</reference>
<dbReference type="Proteomes" id="UP000595703">
    <property type="component" value="Chromosome"/>
</dbReference>
<dbReference type="AlphaFoldDB" id="A0A7U3UQT2"/>
<sequence>MRALRSHEERNLLRTDGGAGGQCHDPESAGEQVHMIQQMFAAGPPGTAPTSSTAAHPALALPPPHHADTAL</sequence>
<feature type="compositionally biased region" description="Basic and acidic residues" evidence="1">
    <location>
        <begin position="1"/>
        <end position="13"/>
    </location>
</feature>
<feature type="compositionally biased region" description="Low complexity" evidence="1">
    <location>
        <begin position="41"/>
        <end position="59"/>
    </location>
</feature>
<proteinExistence type="predicted"/>
<dbReference type="EMBL" id="AP018365">
    <property type="protein sequence ID" value="BBA96963.1"/>
    <property type="molecule type" value="Genomic_DNA"/>
</dbReference>
<protein>
    <submittedName>
        <fullName evidence="2">Uncharacterized protein</fullName>
    </submittedName>
</protein>
<reference evidence="2 3" key="4">
    <citation type="journal article" date="2020" name="Sci. Rep.">
        <title>beta-carboline chemical signals induce reveromycin production through a LuxR family regulator in Streptomyces sp. SN-593.</title>
        <authorList>
            <person name="Panthee S."/>
            <person name="Kito N."/>
            <person name="Hayashi T."/>
            <person name="Shimizu T."/>
            <person name="Ishikawa J."/>
            <person name="Hamamoto H."/>
            <person name="Osada H."/>
            <person name="Takahashi S."/>
        </authorList>
    </citation>
    <scope>NUCLEOTIDE SEQUENCE [LARGE SCALE GENOMIC DNA]</scope>
    <source>
        <strain evidence="2 3">SN-593</strain>
    </source>
</reference>
<reference evidence="2 3" key="2">
    <citation type="journal article" date="2011" name="J. Antibiot.">
        <title>Furaquinocins I and J: novel polyketide isoprenoid hybrid compounds from Streptomyces reveromyceticus SN-593.</title>
        <authorList>
            <person name="Panthee S."/>
            <person name="Takahashi S."/>
            <person name="Takagi H."/>
            <person name="Nogawa T."/>
            <person name="Oowada E."/>
            <person name="Uramoto M."/>
            <person name="Osada H."/>
        </authorList>
    </citation>
    <scope>NUCLEOTIDE SEQUENCE [LARGE SCALE GENOMIC DNA]</scope>
    <source>
        <strain evidence="2 3">SN-593</strain>
    </source>
</reference>
<gene>
    <name evidence="2" type="ORF">RVR_2498</name>
</gene>
<keyword evidence="3" id="KW-1185">Reference proteome</keyword>
<evidence type="ECO:0000313" key="2">
    <source>
        <dbReference type="EMBL" id="BBA96963.1"/>
    </source>
</evidence>